<comment type="caution">
    <text evidence="1">The sequence shown here is derived from an EMBL/GenBank/DDBJ whole genome shotgun (WGS) entry which is preliminary data.</text>
</comment>
<evidence type="ECO:0000313" key="1">
    <source>
        <dbReference type="EMBL" id="NEK25253.1"/>
    </source>
</evidence>
<name>A0A6P0CL18_9RHOB</name>
<protein>
    <submittedName>
        <fullName evidence="1">Uncharacterized protein</fullName>
    </submittedName>
</protein>
<keyword evidence="2" id="KW-1185">Reference proteome</keyword>
<evidence type="ECO:0000313" key="2">
    <source>
        <dbReference type="Proteomes" id="UP000468591"/>
    </source>
</evidence>
<dbReference type="RefSeq" id="WP_164356668.1">
    <property type="nucleotide sequence ID" value="NZ_JBHSVZ010000001.1"/>
</dbReference>
<sequence>MSDEIDPKHSRPLDVHRWSDHQEVGVVVDAIAEKCLSDAKKSNRGPKQKTKTRDQLKVLILDLYVAWKEDPELSIGVSLSSNAWQAGSRYNALHISKKIVPIIKALEVAGLIDIAKHHYKAAGHEGNRTTRIRAAEPLRKMFQKAKFQRDDIGRAEGEEVIILKNDKNKQIEYDDTPDTNRMREELTAYNQLIFNSFIDIPDLQEPMIEVGDGDEKSSVSIHRDNTRTHRVFSRSSWDMHGRFYGGWWQQVGSDTRARITIDDEPTVEVDFVGLHIAMLYAEAGQKLDFDPYHIPRQKMPAYPEKLTRKLIKRLALIAINAKDKTSAYQAFREGFPTGHIGCRIKNSKLDELLELLLEKNPCLNGKLFTDQGIRMMNLDGQITSRIHNHFTKKGIPVLSVHDSYIISCWKVDELRKAMSEASEAIVGQPLATSIKLPGREEYSFVSDDELQTYIDNNLNPPRCDGYVERLEAFEARTGRDLGRDYGILSLGDDEEDAPDWE</sequence>
<proteinExistence type="predicted"/>
<reference evidence="1 2" key="1">
    <citation type="submission" date="2020-01" db="EMBL/GenBank/DDBJ databases">
        <title>Sulfitobacter sediminilitoris sp. nov., isolated from a tidal flat.</title>
        <authorList>
            <person name="Park S."/>
            <person name="Yoon J.-H."/>
        </authorList>
    </citation>
    <scope>NUCLEOTIDE SEQUENCE [LARGE SCALE GENOMIC DNA]</scope>
    <source>
        <strain evidence="1 2">JBTF-M27</strain>
    </source>
</reference>
<organism evidence="1 2">
    <name type="scientific">Sulfitobacter sediminilitoris</name>
    <dbReference type="NCBI Taxonomy" id="2698830"/>
    <lineage>
        <taxon>Bacteria</taxon>
        <taxon>Pseudomonadati</taxon>
        <taxon>Pseudomonadota</taxon>
        <taxon>Alphaproteobacteria</taxon>
        <taxon>Rhodobacterales</taxon>
        <taxon>Roseobacteraceae</taxon>
        <taxon>Sulfitobacter</taxon>
    </lineage>
</organism>
<accession>A0A6P0CL18</accession>
<dbReference type="AlphaFoldDB" id="A0A6P0CL18"/>
<dbReference type="EMBL" id="JAABNT010000068">
    <property type="protein sequence ID" value="NEK25253.1"/>
    <property type="molecule type" value="Genomic_DNA"/>
</dbReference>
<dbReference type="Proteomes" id="UP000468591">
    <property type="component" value="Unassembled WGS sequence"/>
</dbReference>
<gene>
    <name evidence="1" type="ORF">GV827_23095</name>
</gene>